<comment type="caution">
    <text evidence="1">The sequence shown here is derived from an EMBL/GenBank/DDBJ whole genome shotgun (WGS) entry which is preliminary data.</text>
</comment>
<protein>
    <recommendedName>
        <fullName evidence="2">Acylneuraminate cytidylyltransferase family protein</fullName>
    </recommendedName>
</protein>
<dbReference type="CDD" id="cd02513">
    <property type="entry name" value="CMP-NeuAc_Synthase"/>
    <property type="match status" value="1"/>
</dbReference>
<organism evidence="1">
    <name type="scientific">marine sediment metagenome</name>
    <dbReference type="NCBI Taxonomy" id="412755"/>
    <lineage>
        <taxon>unclassified sequences</taxon>
        <taxon>metagenomes</taxon>
        <taxon>ecological metagenomes</taxon>
    </lineage>
</organism>
<gene>
    <name evidence="1" type="ORF">LCGC14_1716800</name>
</gene>
<sequence>MNTVTVIPCRGGSKGLPNKNIREIAGQPLISYAILDALRMQDTSGIFVSTDSTEIAKIAERYGAEVPFKRPAKYAKDNSPDIEWVRHFLAWYRLFCDNMPDYIVHLRATTPLRDISVLDMALEALKSNPGASSLRSVELFPETPYKWVKIDKEGYFEPLLNDDKDAHILPRQKYPNVYRPNGYIDIYKTGTILDGSLCGDKVLAYITPYSPEIDNEETFKVAEAMLKD</sequence>
<proteinExistence type="predicted"/>
<dbReference type="PANTHER" id="PTHR21485:SF6">
    <property type="entry name" value="N-ACYLNEURAMINATE CYTIDYLYLTRANSFERASE-RELATED"/>
    <property type="match status" value="1"/>
</dbReference>
<dbReference type="EMBL" id="LAZR01015391">
    <property type="protein sequence ID" value="KKM13383.1"/>
    <property type="molecule type" value="Genomic_DNA"/>
</dbReference>
<reference evidence="1" key="1">
    <citation type="journal article" date="2015" name="Nature">
        <title>Complex archaea that bridge the gap between prokaryotes and eukaryotes.</title>
        <authorList>
            <person name="Spang A."/>
            <person name="Saw J.H."/>
            <person name="Jorgensen S.L."/>
            <person name="Zaremba-Niedzwiedzka K."/>
            <person name="Martijn J."/>
            <person name="Lind A.E."/>
            <person name="van Eijk R."/>
            <person name="Schleper C."/>
            <person name="Guy L."/>
            <person name="Ettema T.J."/>
        </authorList>
    </citation>
    <scope>NUCLEOTIDE SEQUENCE</scope>
</reference>
<dbReference type="Gene3D" id="3.90.550.10">
    <property type="entry name" value="Spore Coat Polysaccharide Biosynthesis Protein SpsA, Chain A"/>
    <property type="match status" value="1"/>
</dbReference>
<name>A0A0F9JU07_9ZZZZ</name>
<dbReference type="Pfam" id="PF02348">
    <property type="entry name" value="CTP_transf_3"/>
    <property type="match status" value="1"/>
</dbReference>
<dbReference type="SUPFAM" id="SSF53448">
    <property type="entry name" value="Nucleotide-diphospho-sugar transferases"/>
    <property type="match status" value="1"/>
</dbReference>
<accession>A0A0F9JU07</accession>
<evidence type="ECO:0008006" key="2">
    <source>
        <dbReference type="Google" id="ProtNLM"/>
    </source>
</evidence>
<dbReference type="PANTHER" id="PTHR21485">
    <property type="entry name" value="HAD SUPERFAMILY MEMBERS CMAS AND KDSC"/>
    <property type="match status" value="1"/>
</dbReference>
<dbReference type="GO" id="GO:0008781">
    <property type="term" value="F:N-acylneuraminate cytidylyltransferase activity"/>
    <property type="evidence" value="ECO:0007669"/>
    <property type="project" value="TreeGrafter"/>
</dbReference>
<dbReference type="AlphaFoldDB" id="A0A0F9JU07"/>
<dbReference type="InterPro" id="IPR050793">
    <property type="entry name" value="CMP-NeuNAc_synthase"/>
</dbReference>
<evidence type="ECO:0000313" key="1">
    <source>
        <dbReference type="EMBL" id="KKM13383.1"/>
    </source>
</evidence>
<dbReference type="InterPro" id="IPR003329">
    <property type="entry name" value="Cytidylyl_trans"/>
</dbReference>
<dbReference type="InterPro" id="IPR029044">
    <property type="entry name" value="Nucleotide-diphossugar_trans"/>
</dbReference>